<comment type="subcellular location">
    <subcellularLocation>
        <location evidence="7">Cell membrane</location>
        <topology evidence="7">Multi-pass membrane protein</topology>
    </subcellularLocation>
    <subcellularLocation>
        <location evidence="1">Membrane</location>
        <topology evidence="1">Multi-pass membrane protein</topology>
    </subcellularLocation>
</comment>
<keyword evidence="7" id="KW-0288">FMN</keyword>
<dbReference type="Proteomes" id="UP000064249">
    <property type="component" value="Unassembled WGS sequence"/>
</dbReference>
<dbReference type="GO" id="GO:0005886">
    <property type="term" value="C:plasma membrane"/>
    <property type="evidence" value="ECO:0007669"/>
    <property type="project" value="UniProtKB-SubCell"/>
</dbReference>
<evidence type="ECO:0000313" key="10">
    <source>
        <dbReference type="Proteomes" id="UP000064249"/>
    </source>
</evidence>
<dbReference type="GO" id="GO:0020037">
    <property type="term" value="F:heme binding"/>
    <property type="evidence" value="ECO:0007669"/>
    <property type="project" value="UniProtKB-UniRule"/>
</dbReference>
<keyword evidence="7" id="KW-0349">Heme</keyword>
<dbReference type="InterPro" id="IPR022837">
    <property type="entry name" value="MsrQ-like"/>
</dbReference>
<proteinExistence type="inferred from homology"/>
<keyword evidence="7" id="KW-0249">Electron transport</keyword>
<evidence type="ECO:0000256" key="5">
    <source>
        <dbReference type="ARBA" id="ARBA00023004"/>
    </source>
</evidence>
<keyword evidence="6 7" id="KW-0472">Membrane</keyword>
<feature type="transmembrane region" description="Helical" evidence="7">
    <location>
        <begin position="12"/>
        <end position="31"/>
    </location>
</feature>
<name>A0A101FWP1_9CHLR</name>
<accession>A0A101FWP1</accession>
<evidence type="ECO:0000256" key="2">
    <source>
        <dbReference type="ARBA" id="ARBA00022448"/>
    </source>
</evidence>
<evidence type="ECO:0000256" key="3">
    <source>
        <dbReference type="ARBA" id="ARBA00022692"/>
    </source>
</evidence>
<dbReference type="PANTHER" id="PTHR36964:SF1">
    <property type="entry name" value="PROTEIN-METHIONINE-SULFOXIDE REDUCTASE HEME-BINDING SUBUNIT MSRQ"/>
    <property type="match status" value="1"/>
</dbReference>
<feature type="transmembrane region" description="Helical" evidence="7">
    <location>
        <begin position="118"/>
        <end position="136"/>
    </location>
</feature>
<comment type="subunit">
    <text evidence="7">Heterodimer of a catalytic subunit (MsrP) and a heme-binding subunit (MsrQ).</text>
</comment>
<comment type="similarity">
    <text evidence="7">Belongs to the MsrQ family.</text>
</comment>
<evidence type="ECO:0000313" key="9">
    <source>
        <dbReference type="EMBL" id="KUK45849.1"/>
    </source>
</evidence>
<feature type="transmembrane region" description="Helical" evidence="7">
    <location>
        <begin position="180"/>
        <end position="202"/>
    </location>
</feature>
<dbReference type="HAMAP" id="MF_01207">
    <property type="entry name" value="MsrQ"/>
    <property type="match status" value="1"/>
</dbReference>
<dbReference type="GO" id="GO:0010181">
    <property type="term" value="F:FMN binding"/>
    <property type="evidence" value="ECO:0007669"/>
    <property type="project" value="UniProtKB-UniRule"/>
</dbReference>
<dbReference type="InterPro" id="IPR013130">
    <property type="entry name" value="Fe3_Rdtase_TM_dom"/>
</dbReference>
<dbReference type="AlphaFoldDB" id="A0A101FWP1"/>
<comment type="caution">
    <text evidence="9">The sequence shown here is derived from an EMBL/GenBank/DDBJ whole genome shotgun (WGS) entry which is preliminary data.</text>
</comment>
<gene>
    <name evidence="7" type="primary">msrQ</name>
    <name evidence="9" type="ORF">XD73_1276</name>
</gene>
<dbReference type="GO" id="GO:0016679">
    <property type="term" value="F:oxidoreductase activity, acting on diphenols and related substances as donors"/>
    <property type="evidence" value="ECO:0007669"/>
    <property type="project" value="TreeGrafter"/>
</dbReference>
<dbReference type="GO" id="GO:0046872">
    <property type="term" value="F:metal ion binding"/>
    <property type="evidence" value="ECO:0007669"/>
    <property type="project" value="UniProtKB-KW"/>
</dbReference>
<dbReference type="EMBL" id="LGFU01000133">
    <property type="protein sequence ID" value="KUK45849.1"/>
    <property type="molecule type" value="Genomic_DNA"/>
</dbReference>
<keyword evidence="3 7" id="KW-0812">Transmembrane</keyword>
<evidence type="ECO:0000259" key="8">
    <source>
        <dbReference type="Pfam" id="PF01794"/>
    </source>
</evidence>
<keyword evidence="4 7" id="KW-1133">Transmembrane helix</keyword>
<protein>
    <recommendedName>
        <fullName evidence="7">Protein-methionine-sulfoxide reductase heme-binding subunit MsrQ</fullName>
    </recommendedName>
    <alternativeName>
        <fullName evidence="7">Flavocytochrome MsrQ</fullName>
    </alternativeName>
</protein>
<dbReference type="GO" id="GO:0009055">
    <property type="term" value="F:electron transfer activity"/>
    <property type="evidence" value="ECO:0007669"/>
    <property type="project" value="UniProtKB-UniRule"/>
</dbReference>
<keyword evidence="7" id="KW-0479">Metal-binding</keyword>
<comment type="cofactor">
    <cofactor evidence="7">
        <name>heme b</name>
        <dbReference type="ChEBI" id="CHEBI:60344"/>
    </cofactor>
    <text evidence="7">Binds 1 heme b (iron(II)-protoporphyrin IX) group per subunit.</text>
</comment>
<dbReference type="Pfam" id="PF01794">
    <property type="entry name" value="Ferric_reduct"/>
    <property type="match status" value="1"/>
</dbReference>
<keyword evidence="7" id="KW-0285">Flavoprotein</keyword>
<evidence type="ECO:0000256" key="1">
    <source>
        <dbReference type="ARBA" id="ARBA00004141"/>
    </source>
</evidence>
<keyword evidence="5 7" id="KW-0408">Iron</keyword>
<evidence type="ECO:0000256" key="7">
    <source>
        <dbReference type="HAMAP-Rule" id="MF_01207"/>
    </source>
</evidence>
<evidence type="ECO:0000256" key="6">
    <source>
        <dbReference type="ARBA" id="ARBA00023136"/>
    </source>
</evidence>
<keyword evidence="2 7" id="KW-0813">Transport</keyword>
<evidence type="ECO:0000256" key="4">
    <source>
        <dbReference type="ARBA" id="ARBA00022989"/>
    </source>
</evidence>
<organism evidence="9 10">
    <name type="scientific">Anaerolinea thermophila</name>
    <dbReference type="NCBI Taxonomy" id="167964"/>
    <lineage>
        <taxon>Bacteria</taxon>
        <taxon>Bacillati</taxon>
        <taxon>Chloroflexota</taxon>
        <taxon>Anaerolineae</taxon>
        <taxon>Anaerolineales</taxon>
        <taxon>Anaerolineaceae</taxon>
        <taxon>Anaerolinea</taxon>
    </lineage>
</organism>
<reference evidence="9 10" key="1">
    <citation type="journal article" date="2015" name="MBio">
        <title>Genome-Resolved Metagenomic Analysis Reveals Roles for Candidate Phyla and Other Microbial Community Members in Biogeochemical Transformations in Oil Reservoirs.</title>
        <authorList>
            <person name="Hu P."/>
            <person name="Tom L."/>
            <person name="Singh A."/>
            <person name="Thomas B.C."/>
            <person name="Baker B.J."/>
            <person name="Piceno Y.M."/>
            <person name="Andersen G.L."/>
            <person name="Banfield J.F."/>
        </authorList>
    </citation>
    <scope>NUCLEOTIDE SEQUENCE [LARGE SCALE GENOMIC DNA]</scope>
    <source>
        <strain evidence="9">46_16</strain>
    </source>
</reference>
<sequence length="212" mass="24077">MDNKKNRDKKWLNLIVLIGGVLPLLLLGWSAVQGNLGFNPVQAVMQRTGNLGMIFLILSLSCTPINKIFKLPAVGRLRKPLGLFAALYAFLHFAAFAVWDYQLNLPLIWNEIRTKPFIIFGVIALVILLVLAATSFKSLQRKMGKTWVWLHRLVYVAGVMVVVHYLLSIKGDLFNFQGDFALPIIALVIVSLLLMVRIPAFYQFLQHWFVKE</sequence>
<comment type="cofactor">
    <cofactor evidence="7">
        <name>FMN</name>
        <dbReference type="ChEBI" id="CHEBI:58210"/>
    </cofactor>
    <text evidence="7">Binds 1 FMN per subunit.</text>
</comment>
<feature type="transmembrane region" description="Helical" evidence="7">
    <location>
        <begin position="148"/>
        <end position="168"/>
    </location>
</feature>
<dbReference type="PANTHER" id="PTHR36964">
    <property type="entry name" value="PROTEIN-METHIONINE-SULFOXIDE REDUCTASE HEME-BINDING SUBUNIT MSRQ"/>
    <property type="match status" value="1"/>
</dbReference>
<comment type="function">
    <text evidence="7">Part of the MsrPQ system that repairs oxidized cell envelope proteins containing methionine sulfoxide residues (Met-O), using respiratory chain electrons. Thus protects these proteins from oxidative-stress damage caused by reactive species of oxygen and chlorine. MsrPQ is essential for the maintenance of envelope integrity under bleach stress, rescuing a wide series of structurally unrelated cell envelope proteins from methionine oxidation. MsrQ provides electrons for reduction to the reductase catalytic subunit MsrP, using the quinone pool of the respiratory chain.</text>
</comment>
<feature type="domain" description="Ferric oxidoreductase" evidence="8">
    <location>
        <begin position="50"/>
        <end position="161"/>
    </location>
</feature>
<keyword evidence="7" id="KW-1003">Cell membrane</keyword>
<feature type="transmembrane region" description="Helical" evidence="7">
    <location>
        <begin position="81"/>
        <end position="98"/>
    </location>
</feature>
<dbReference type="GO" id="GO:0030091">
    <property type="term" value="P:protein repair"/>
    <property type="evidence" value="ECO:0007669"/>
    <property type="project" value="UniProtKB-UniRule"/>
</dbReference>
<feature type="transmembrane region" description="Helical" evidence="7">
    <location>
        <begin position="51"/>
        <end position="69"/>
    </location>
</feature>